<feature type="compositionally biased region" description="Basic and acidic residues" evidence="1">
    <location>
        <begin position="109"/>
        <end position="122"/>
    </location>
</feature>
<feature type="region of interest" description="Disordered" evidence="1">
    <location>
        <begin position="58"/>
        <end position="122"/>
    </location>
</feature>
<gene>
    <name evidence="2" type="ORF">K1Y79_24140</name>
</gene>
<dbReference type="RefSeq" id="WP_220252759.1">
    <property type="nucleotide sequence ID" value="NZ_JAICCF010000004.1"/>
</dbReference>
<name>A0ABS7GL36_9BACT</name>
<evidence type="ECO:0000313" key="2">
    <source>
        <dbReference type="EMBL" id="MBW8687449.1"/>
    </source>
</evidence>
<reference evidence="2 3" key="1">
    <citation type="submission" date="2021-08" db="EMBL/GenBank/DDBJ databases">
        <title>The genome sequence of Chitinophaga sp. B61.</title>
        <authorList>
            <person name="Zhang X."/>
        </authorList>
    </citation>
    <scope>NUCLEOTIDE SEQUENCE [LARGE SCALE GENOMIC DNA]</scope>
    <source>
        <strain evidence="2 3">B61</strain>
    </source>
</reference>
<protein>
    <recommendedName>
        <fullName evidence="4">Lipoprotein</fullName>
    </recommendedName>
</protein>
<keyword evidence="3" id="KW-1185">Reference proteome</keyword>
<feature type="compositionally biased region" description="Polar residues" evidence="1">
    <location>
        <begin position="84"/>
        <end position="108"/>
    </location>
</feature>
<evidence type="ECO:0000256" key="1">
    <source>
        <dbReference type="SAM" id="MobiDB-lite"/>
    </source>
</evidence>
<evidence type="ECO:0000313" key="3">
    <source>
        <dbReference type="Proteomes" id="UP000812961"/>
    </source>
</evidence>
<sequence length="122" mass="13428">MLNSTWNKFKQPASRTISSCMLAGIFIFGACRTNRGYDPAPRMGAEYRFEEGLRKEKNPQYLFDKKSRKEMAGMGYPTGEPNAASPQAGGTTTPAKSQSGATVNTTPRDSLRVDTVFKVKPQ</sequence>
<comment type="caution">
    <text evidence="2">The sequence shown here is derived from an EMBL/GenBank/DDBJ whole genome shotgun (WGS) entry which is preliminary data.</text>
</comment>
<evidence type="ECO:0008006" key="4">
    <source>
        <dbReference type="Google" id="ProtNLM"/>
    </source>
</evidence>
<feature type="compositionally biased region" description="Basic and acidic residues" evidence="1">
    <location>
        <begin position="58"/>
        <end position="71"/>
    </location>
</feature>
<organism evidence="2 3">
    <name type="scientific">Chitinophaga rhizophila</name>
    <dbReference type="NCBI Taxonomy" id="2866212"/>
    <lineage>
        <taxon>Bacteria</taxon>
        <taxon>Pseudomonadati</taxon>
        <taxon>Bacteroidota</taxon>
        <taxon>Chitinophagia</taxon>
        <taxon>Chitinophagales</taxon>
        <taxon>Chitinophagaceae</taxon>
        <taxon>Chitinophaga</taxon>
    </lineage>
</organism>
<dbReference type="Proteomes" id="UP000812961">
    <property type="component" value="Unassembled WGS sequence"/>
</dbReference>
<proteinExistence type="predicted"/>
<dbReference type="EMBL" id="JAICCF010000004">
    <property type="protein sequence ID" value="MBW8687449.1"/>
    <property type="molecule type" value="Genomic_DNA"/>
</dbReference>
<accession>A0ABS7GL36</accession>